<protein>
    <submittedName>
        <fullName evidence="1">Uncharacterized protein</fullName>
    </submittedName>
</protein>
<dbReference type="EMBL" id="BGPR01000028">
    <property type="protein sequence ID" value="GBL82236.1"/>
    <property type="molecule type" value="Genomic_DNA"/>
</dbReference>
<organism evidence="1 2">
    <name type="scientific">Araneus ventricosus</name>
    <name type="common">Orbweaver spider</name>
    <name type="synonym">Epeira ventricosa</name>
    <dbReference type="NCBI Taxonomy" id="182803"/>
    <lineage>
        <taxon>Eukaryota</taxon>
        <taxon>Metazoa</taxon>
        <taxon>Ecdysozoa</taxon>
        <taxon>Arthropoda</taxon>
        <taxon>Chelicerata</taxon>
        <taxon>Arachnida</taxon>
        <taxon>Araneae</taxon>
        <taxon>Araneomorphae</taxon>
        <taxon>Entelegynae</taxon>
        <taxon>Araneoidea</taxon>
        <taxon>Araneidae</taxon>
        <taxon>Araneus</taxon>
    </lineage>
</organism>
<reference evidence="1 2" key="1">
    <citation type="journal article" date="2019" name="Sci. Rep.">
        <title>Orb-weaving spider Araneus ventricosus genome elucidates the spidroin gene catalogue.</title>
        <authorList>
            <person name="Kono N."/>
            <person name="Nakamura H."/>
            <person name="Ohtoshi R."/>
            <person name="Moran D.A.P."/>
            <person name="Shinohara A."/>
            <person name="Yoshida Y."/>
            <person name="Fujiwara M."/>
            <person name="Mori M."/>
            <person name="Tomita M."/>
            <person name="Arakawa K."/>
        </authorList>
    </citation>
    <scope>NUCLEOTIDE SEQUENCE [LARGE SCALE GENOMIC DNA]</scope>
</reference>
<gene>
    <name evidence="1" type="ORF">AVEN_252420_1</name>
</gene>
<dbReference type="Proteomes" id="UP000499080">
    <property type="component" value="Unassembled WGS sequence"/>
</dbReference>
<proteinExistence type="predicted"/>
<comment type="caution">
    <text evidence="1">The sequence shown here is derived from an EMBL/GenBank/DDBJ whole genome shotgun (WGS) entry which is preliminary data.</text>
</comment>
<sequence length="127" mass="14732">MSENRWFVLCGRCIAFNTSRSRTKSCPLLGEHKGIRSSRYDVFECSSSFPANLLRTSKVASNQDVFQHPTLPLVTDIRCFFPLVLRENNFFGRFGSVHLPLTKSSIRLQRRNLAISYYYNIVYKTKN</sequence>
<evidence type="ECO:0000313" key="1">
    <source>
        <dbReference type="EMBL" id="GBL82236.1"/>
    </source>
</evidence>
<dbReference type="AlphaFoldDB" id="A0A4Y2ASY8"/>
<accession>A0A4Y2ASY8</accession>
<keyword evidence="2" id="KW-1185">Reference proteome</keyword>
<name>A0A4Y2ASY8_ARAVE</name>
<evidence type="ECO:0000313" key="2">
    <source>
        <dbReference type="Proteomes" id="UP000499080"/>
    </source>
</evidence>